<comment type="caution">
    <text evidence="2">The sequence shown here is derived from an EMBL/GenBank/DDBJ whole genome shotgun (WGS) entry which is preliminary data.</text>
</comment>
<dbReference type="OrthoDB" id="5599969at2"/>
<name>E6KYQ0_9PAST</name>
<proteinExistence type="predicted"/>
<evidence type="ECO:0000313" key="2">
    <source>
        <dbReference type="EMBL" id="EFU67327.1"/>
    </source>
</evidence>
<feature type="transmembrane region" description="Helical" evidence="1">
    <location>
        <begin position="36"/>
        <end position="59"/>
    </location>
</feature>
<organism evidence="2 3">
    <name type="scientific">Aggregatibacter segnis ATCC 33393</name>
    <dbReference type="NCBI Taxonomy" id="888057"/>
    <lineage>
        <taxon>Bacteria</taxon>
        <taxon>Pseudomonadati</taxon>
        <taxon>Pseudomonadota</taxon>
        <taxon>Gammaproteobacteria</taxon>
        <taxon>Pasteurellales</taxon>
        <taxon>Pasteurellaceae</taxon>
        <taxon>Aggregatibacter</taxon>
    </lineage>
</organism>
<protein>
    <submittedName>
        <fullName evidence="2">Uncharacterized protein</fullName>
    </submittedName>
</protein>
<gene>
    <name evidence="2" type="ORF">HMPREF9064_1282</name>
</gene>
<feature type="transmembrane region" description="Helical" evidence="1">
    <location>
        <begin position="71"/>
        <end position="96"/>
    </location>
</feature>
<keyword evidence="1" id="KW-1133">Transmembrane helix</keyword>
<dbReference type="HOGENOM" id="CLU_151911_1_0_6"/>
<reference evidence="2 3" key="1">
    <citation type="submission" date="2010-12" db="EMBL/GenBank/DDBJ databases">
        <authorList>
            <person name="Muzny D."/>
            <person name="Qin X."/>
            <person name="Deng J."/>
            <person name="Jiang H."/>
            <person name="Liu Y."/>
            <person name="Qu J."/>
            <person name="Song X.-Z."/>
            <person name="Zhang L."/>
            <person name="Thornton R."/>
            <person name="Coyle M."/>
            <person name="Francisco L."/>
            <person name="Jackson L."/>
            <person name="Javaid M."/>
            <person name="Korchina V."/>
            <person name="Kovar C."/>
            <person name="Mata R."/>
            <person name="Mathew T."/>
            <person name="Ngo R."/>
            <person name="Nguyen L."/>
            <person name="Nguyen N."/>
            <person name="Okwuonu G."/>
            <person name="Ongeri F."/>
            <person name="Pham C."/>
            <person name="Simmons D."/>
            <person name="Wilczek-Boney K."/>
            <person name="Hale W."/>
            <person name="Jakkamsetti A."/>
            <person name="Pham P."/>
            <person name="Ruth R."/>
            <person name="San Lucas F."/>
            <person name="Warren J."/>
            <person name="Zhang J."/>
            <person name="Zhao Z."/>
            <person name="Zhou C."/>
            <person name="Zhu D."/>
            <person name="Lee S."/>
            <person name="Bess C."/>
            <person name="Blankenburg K."/>
            <person name="Forbes L."/>
            <person name="Fu Q."/>
            <person name="Gubbala S."/>
            <person name="Hirani K."/>
            <person name="Jayaseelan J.C."/>
            <person name="Lara F."/>
            <person name="Munidasa M."/>
            <person name="Palculict T."/>
            <person name="Patil S."/>
            <person name="Pu L.-L."/>
            <person name="Saada N."/>
            <person name="Tang L."/>
            <person name="Weissenberger G."/>
            <person name="Zhu Y."/>
            <person name="Hemphill L."/>
            <person name="Shang Y."/>
            <person name="Youmans B."/>
            <person name="Ayvaz T."/>
            <person name="Ross M."/>
            <person name="Santibanez J."/>
            <person name="Aqrawi P."/>
            <person name="Gross S."/>
            <person name="Joshi V."/>
            <person name="Fowler G."/>
            <person name="Nazareth L."/>
            <person name="Reid J."/>
            <person name="Worley K."/>
            <person name="Petrosino J."/>
            <person name="Highlander S."/>
            <person name="Gibbs R."/>
        </authorList>
    </citation>
    <scope>NUCLEOTIDE SEQUENCE [LARGE SCALE GENOMIC DNA]</scope>
    <source>
        <strain evidence="2 3">ATCC 33393</strain>
    </source>
</reference>
<keyword evidence="3" id="KW-1185">Reference proteome</keyword>
<dbReference type="EMBL" id="AEPS01000008">
    <property type="protein sequence ID" value="EFU67327.1"/>
    <property type="molecule type" value="Genomic_DNA"/>
</dbReference>
<dbReference type="RefSeq" id="WP_006718853.1">
    <property type="nucleotide sequence ID" value="NZ_GL622200.1"/>
</dbReference>
<dbReference type="GeneID" id="60800667"/>
<evidence type="ECO:0000313" key="3">
    <source>
        <dbReference type="Proteomes" id="UP000032871"/>
    </source>
</evidence>
<keyword evidence="1" id="KW-0472">Membrane</keyword>
<dbReference type="Proteomes" id="UP000032871">
    <property type="component" value="Unassembled WGS sequence"/>
</dbReference>
<keyword evidence="1" id="KW-0812">Transmembrane</keyword>
<accession>E6KYQ0</accession>
<evidence type="ECO:0000256" key="1">
    <source>
        <dbReference type="SAM" id="Phobius"/>
    </source>
</evidence>
<sequence>MQIIQKIKNTLITTLDLTQIRLQMLRIDFIQLKNSLLSTLIIILFSFLLLLISFISLLFGLNSYLSPENKIIVFFSISVIALFIVFLLAFGLSRFLKKQKTFMMDTVIEIQQDISALKNIIGKSKQE</sequence>
<dbReference type="AlphaFoldDB" id="E6KYQ0"/>